<protein>
    <submittedName>
        <fullName evidence="1">Uncharacterized protein</fullName>
    </submittedName>
</protein>
<accession>A0ABP1BSY1</accession>
<name>A0ABP1BSY1_9BRYO</name>
<keyword evidence="2" id="KW-1185">Reference proteome</keyword>
<evidence type="ECO:0000313" key="1">
    <source>
        <dbReference type="EMBL" id="CAK9879401.1"/>
    </source>
</evidence>
<gene>
    <name evidence="1" type="ORF">CSSPJE1EN2_LOCUS20946</name>
</gene>
<sequence>MSGEAFSPNHAKLFKRLVQEGGVTVLDALHGPVEKAISAVEERGNQSVSAEVLAGLLHSDVTCVVDAWGTWIRPLLRKALL</sequence>
<proteinExistence type="predicted"/>
<evidence type="ECO:0000313" key="2">
    <source>
        <dbReference type="Proteomes" id="UP001497522"/>
    </source>
</evidence>
<dbReference type="Proteomes" id="UP001497522">
    <property type="component" value="Chromosome 7"/>
</dbReference>
<dbReference type="InterPro" id="IPR035309">
    <property type="entry name" value="PSME4"/>
</dbReference>
<reference evidence="1" key="1">
    <citation type="submission" date="2024-03" db="EMBL/GenBank/DDBJ databases">
        <authorList>
            <consortium name="ELIXIR-Norway"/>
            <consortium name="Elixir Norway"/>
        </authorList>
    </citation>
    <scope>NUCLEOTIDE SEQUENCE</scope>
</reference>
<dbReference type="PANTHER" id="PTHR32170">
    <property type="entry name" value="PROTEASOME ACTIVATOR COMPLEX SUBUNIT 4"/>
    <property type="match status" value="1"/>
</dbReference>
<organism evidence="1 2">
    <name type="scientific">Sphagnum jensenii</name>
    <dbReference type="NCBI Taxonomy" id="128206"/>
    <lineage>
        <taxon>Eukaryota</taxon>
        <taxon>Viridiplantae</taxon>
        <taxon>Streptophyta</taxon>
        <taxon>Embryophyta</taxon>
        <taxon>Bryophyta</taxon>
        <taxon>Sphagnophytina</taxon>
        <taxon>Sphagnopsida</taxon>
        <taxon>Sphagnales</taxon>
        <taxon>Sphagnaceae</taxon>
        <taxon>Sphagnum</taxon>
    </lineage>
</organism>
<dbReference type="PANTHER" id="PTHR32170:SF3">
    <property type="entry name" value="PROTEASOME ACTIVATOR COMPLEX SUBUNIT 4"/>
    <property type="match status" value="1"/>
</dbReference>
<dbReference type="EMBL" id="OZ023708">
    <property type="protein sequence ID" value="CAK9879401.1"/>
    <property type="molecule type" value="Genomic_DNA"/>
</dbReference>